<dbReference type="AlphaFoldDB" id="M6YVX4"/>
<comment type="caution">
    <text evidence="1">The sequence shown here is derived from an EMBL/GenBank/DDBJ whole genome shotgun (WGS) entry which is preliminary data.</text>
</comment>
<accession>M6YVX4</accession>
<dbReference type="Proteomes" id="UP000012138">
    <property type="component" value="Unassembled WGS sequence"/>
</dbReference>
<reference evidence="1 2" key="1">
    <citation type="submission" date="2013-01" db="EMBL/GenBank/DDBJ databases">
        <authorList>
            <person name="Harkins D.M."/>
            <person name="Durkin A.S."/>
            <person name="Brinkac L.M."/>
            <person name="Haft D.H."/>
            <person name="Selengut J.D."/>
            <person name="Sanka R."/>
            <person name="DePew J."/>
            <person name="Purushe J."/>
            <person name="Whelen A.C."/>
            <person name="Vinetz J.M."/>
            <person name="Sutton G.G."/>
            <person name="Nierman W.C."/>
            <person name="Fouts D.E."/>
        </authorList>
    </citation>
    <scope>NUCLEOTIDE SEQUENCE [LARGE SCALE GENOMIC DNA]</scope>
    <source>
        <strain evidence="1 2">2001034031</strain>
    </source>
</reference>
<organism evidence="1 2">
    <name type="scientific">Leptospira noguchii str. 2001034031</name>
    <dbReference type="NCBI Taxonomy" id="1193053"/>
    <lineage>
        <taxon>Bacteria</taxon>
        <taxon>Pseudomonadati</taxon>
        <taxon>Spirochaetota</taxon>
        <taxon>Spirochaetia</taxon>
        <taxon>Leptospirales</taxon>
        <taxon>Leptospiraceae</taxon>
        <taxon>Leptospira</taxon>
    </lineage>
</organism>
<evidence type="ECO:0000313" key="1">
    <source>
        <dbReference type="EMBL" id="EMO90503.1"/>
    </source>
</evidence>
<dbReference type="EMBL" id="AKXB02000040">
    <property type="protein sequence ID" value="EMO90503.1"/>
    <property type="molecule type" value="Genomic_DNA"/>
</dbReference>
<sequence length="40" mass="4898">MLSFPTFWWGNVNELLPMGREFRWRSSEDFSLSEKHTFCK</sequence>
<proteinExistence type="predicted"/>
<evidence type="ECO:0000313" key="2">
    <source>
        <dbReference type="Proteomes" id="UP000012138"/>
    </source>
</evidence>
<name>M6YVX4_9LEPT</name>
<protein>
    <submittedName>
        <fullName evidence="1">Uncharacterized protein</fullName>
    </submittedName>
</protein>
<gene>
    <name evidence="1" type="ORF">LEP1GSC024_1143</name>
</gene>